<reference evidence="1 2" key="2">
    <citation type="journal article" date="2022" name="Mol. Ecol. Resour.">
        <title>The genomes of chicory, endive, great burdock and yacon provide insights into Asteraceae paleo-polyploidization history and plant inulin production.</title>
        <authorList>
            <person name="Fan W."/>
            <person name="Wang S."/>
            <person name="Wang H."/>
            <person name="Wang A."/>
            <person name="Jiang F."/>
            <person name="Liu H."/>
            <person name="Zhao H."/>
            <person name="Xu D."/>
            <person name="Zhang Y."/>
        </authorList>
    </citation>
    <scope>NUCLEOTIDE SEQUENCE [LARGE SCALE GENOMIC DNA]</scope>
    <source>
        <strain evidence="2">cv. Yunnan</strain>
        <tissue evidence="1">Leaves</tissue>
    </source>
</reference>
<reference evidence="2" key="1">
    <citation type="journal article" date="2022" name="Mol. Ecol. Resour.">
        <title>The genomes of chicory, endive, great burdock and yacon provide insights into Asteraceae palaeo-polyploidization history and plant inulin production.</title>
        <authorList>
            <person name="Fan W."/>
            <person name="Wang S."/>
            <person name="Wang H."/>
            <person name="Wang A."/>
            <person name="Jiang F."/>
            <person name="Liu H."/>
            <person name="Zhao H."/>
            <person name="Xu D."/>
            <person name="Zhang Y."/>
        </authorList>
    </citation>
    <scope>NUCLEOTIDE SEQUENCE [LARGE SCALE GENOMIC DNA]</scope>
    <source>
        <strain evidence="2">cv. Yunnan</strain>
    </source>
</reference>
<keyword evidence="2" id="KW-1185">Reference proteome</keyword>
<dbReference type="Proteomes" id="UP001056120">
    <property type="component" value="Linkage Group LG25"/>
</dbReference>
<sequence>MMYLCNYICLYNIVYSQLLVASFCFFFYHENPLSENSHDFAACAEHVAVEAKSLELCRDLNYVGDA</sequence>
<name>A0ACB9A372_9ASTR</name>
<protein>
    <submittedName>
        <fullName evidence="1">Uncharacterized protein</fullName>
    </submittedName>
</protein>
<evidence type="ECO:0000313" key="1">
    <source>
        <dbReference type="EMBL" id="KAI3704277.1"/>
    </source>
</evidence>
<proteinExistence type="predicted"/>
<accession>A0ACB9A372</accession>
<organism evidence="1 2">
    <name type="scientific">Smallanthus sonchifolius</name>
    <dbReference type="NCBI Taxonomy" id="185202"/>
    <lineage>
        <taxon>Eukaryota</taxon>
        <taxon>Viridiplantae</taxon>
        <taxon>Streptophyta</taxon>
        <taxon>Embryophyta</taxon>
        <taxon>Tracheophyta</taxon>
        <taxon>Spermatophyta</taxon>
        <taxon>Magnoliopsida</taxon>
        <taxon>eudicotyledons</taxon>
        <taxon>Gunneridae</taxon>
        <taxon>Pentapetalae</taxon>
        <taxon>asterids</taxon>
        <taxon>campanulids</taxon>
        <taxon>Asterales</taxon>
        <taxon>Asteraceae</taxon>
        <taxon>Asteroideae</taxon>
        <taxon>Heliantheae alliance</taxon>
        <taxon>Millerieae</taxon>
        <taxon>Smallanthus</taxon>
    </lineage>
</organism>
<dbReference type="EMBL" id="CM042042">
    <property type="protein sequence ID" value="KAI3704277.1"/>
    <property type="molecule type" value="Genomic_DNA"/>
</dbReference>
<comment type="caution">
    <text evidence="1">The sequence shown here is derived from an EMBL/GenBank/DDBJ whole genome shotgun (WGS) entry which is preliminary data.</text>
</comment>
<gene>
    <name evidence="1" type="ORF">L1987_74493</name>
</gene>
<evidence type="ECO:0000313" key="2">
    <source>
        <dbReference type="Proteomes" id="UP001056120"/>
    </source>
</evidence>